<keyword evidence="2" id="KW-1185">Reference proteome</keyword>
<protein>
    <submittedName>
        <fullName evidence="1">Carboxypeptidase regulatory-like domain-containing protein</fullName>
    </submittedName>
</protein>
<comment type="caution">
    <text evidence="1">The sequence shown here is derived from an EMBL/GenBank/DDBJ whole genome shotgun (WGS) entry which is preliminary data.</text>
</comment>
<dbReference type="EMBL" id="JABFJV010000147">
    <property type="protein sequence ID" value="NOK36151.1"/>
    <property type="molecule type" value="Genomic_DNA"/>
</dbReference>
<reference evidence="1 2" key="1">
    <citation type="submission" date="2020-05" db="EMBL/GenBank/DDBJ databases">
        <authorList>
            <person name="Whitworth D."/>
        </authorList>
    </citation>
    <scope>NUCLEOTIDE SEQUENCE [LARGE SCALE GENOMIC DNA]</scope>
    <source>
        <strain evidence="1 2">AB043B</strain>
    </source>
</reference>
<name>A0A7Y4KLX0_9BACT</name>
<organism evidence="1 2">
    <name type="scientific">Corallococcus exercitus</name>
    <dbReference type="NCBI Taxonomy" id="2316736"/>
    <lineage>
        <taxon>Bacteria</taxon>
        <taxon>Pseudomonadati</taxon>
        <taxon>Myxococcota</taxon>
        <taxon>Myxococcia</taxon>
        <taxon>Myxococcales</taxon>
        <taxon>Cystobacterineae</taxon>
        <taxon>Myxococcaceae</taxon>
        <taxon>Corallococcus</taxon>
    </lineage>
</organism>
<dbReference type="AlphaFoldDB" id="A0A7Y4KLX0"/>
<dbReference type="GO" id="GO:0030246">
    <property type="term" value="F:carbohydrate binding"/>
    <property type="evidence" value="ECO:0007669"/>
    <property type="project" value="InterPro"/>
</dbReference>
<dbReference type="PROSITE" id="PS51257">
    <property type="entry name" value="PROKAR_LIPOPROTEIN"/>
    <property type="match status" value="1"/>
</dbReference>
<dbReference type="Pfam" id="PF13620">
    <property type="entry name" value="CarboxypepD_reg"/>
    <property type="match status" value="1"/>
</dbReference>
<accession>A0A7Y4KLX0</accession>
<keyword evidence="1" id="KW-0378">Hydrolase</keyword>
<keyword evidence="1" id="KW-0645">Protease</keyword>
<sequence length="762" mass="83170">MRWSWVGLVVVVLACAEAPRPVVKTRWPMEERTLTVRAVDALGQPIPGVTLRARRADRGSRVSRSGITDVNGTVQLRLMPGGYVAQAEAPGFVSVLRTDVRIAFDTEARWDLSMARAVPFEGRVVDMKGQPIEGVRFHLETLPIEDILEPLPGTESDAQGRFRFDGVPAGDGWLQLRAEKDGWSPVLLRRRAPQPELGVMMGGLGSLQVRALDPQGRPLPGRSVSIEGMGELRDLPFLKRESPDAALFENLPAELYRITGRYEPMPGCEWWRTIESQVLPVTRTDATVSFEDVPQGGPWRGRAVDLKGRPLAHGVVTAWMGGTGGVGMRGRCMARTEADGSFAIPFVFQAPSRLTWSVTDSMPGVERQAHPPSEADAPWVFSSGFGILKGRVLRPDGLPAWFFELDGYGVANPRGEYTQYVYASGRSQWVIGNVHGFAPALVRAEGRLEETVTVPDVLLEVGRTVRGRLVAADGWTNVARQEVELLEVFDLEVRGRHGPRKTDTDEDGRFEFEHVASRAQVLRVRAKGQGTVLQLLRPGEDSVKLRLVADAELQGTVTDGAKVPLAGVGLEVRCEGGFEAESGTDVAGRYSIQVPGDRECFVHAVARPLNVSTWHPPPVSFSPRRIRPSPASHPTLDIEARQGPGTVRVHVEASREFVSAFIVPGDVPLPGSGEALDALIREGLDAEPGYDSWDPGEGMPSFMAAARFSFGHLPLGTYTVFVRDEVDGGDSIARMTVVLQDAQVHTVTLERPAYRGGTFLPR</sequence>
<dbReference type="Proteomes" id="UP000563426">
    <property type="component" value="Unassembled WGS sequence"/>
</dbReference>
<evidence type="ECO:0000313" key="1">
    <source>
        <dbReference type="EMBL" id="NOK36151.1"/>
    </source>
</evidence>
<dbReference type="GO" id="GO:0004180">
    <property type="term" value="F:carboxypeptidase activity"/>
    <property type="evidence" value="ECO:0007669"/>
    <property type="project" value="UniProtKB-KW"/>
</dbReference>
<dbReference type="SUPFAM" id="SSF49464">
    <property type="entry name" value="Carboxypeptidase regulatory domain-like"/>
    <property type="match status" value="1"/>
</dbReference>
<dbReference type="InterPro" id="IPR008969">
    <property type="entry name" value="CarboxyPept-like_regulatory"/>
</dbReference>
<gene>
    <name evidence="1" type="ORF">HMI49_23395</name>
</gene>
<dbReference type="Gene3D" id="2.60.40.1120">
    <property type="entry name" value="Carboxypeptidase-like, regulatory domain"/>
    <property type="match status" value="1"/>
</dbReference>
<proteinExistence type="predicted"/>
<dbReference type="InterPro" id="IPR013784">
    <property type="entry name" value="Carb-bd-like_fold"/>
</dbReference>
<dbReference type="SUPFAM" id="SSF49452">
    <property type="entry name" value="Starch-binding domain-like"/>
    <property type="match status" value="1"/>
</dbReference>
<keyword evidence="1" id="KW-0121">Carboxypeptidase</keyword>
<evidence type="ECO:0000313" key="2">
    <source>
        <dbReference type="Proteomes" id="UP000563426"/>
    </source>
</evidence>